<keyword evidence="7" id="KW-0812">Transmembrane</keyword>
<feature type="transmembrane region" description="Helical" evidence="7">
    <location>
        <begin position="44"/>
        <end position="68"/>
    </location>
</feature>
<reference evidence="8" key="1">
    <citation type="submission" date="2016-12" db="EMBL/GenBank/DDBJ databases">
        <title>The genomes of Aspergillus section Nigri reveals drivers in fungal speciation.</title>
        <authorList>
            <consortium name="DOE Joint Genome Institute"/>
            <person name="Vesth T.C."/>
            <person name="Nybo J."/>
            <person name="Theobald S."/>
            <person name="Brandl J."/>
            <person name="Frisvad J.C."/>
            <person name="Nielsen K.F."/>
            <person name="Lyhne E.K."/>
            <person name="Kogle M.E."/>
            <person name="Kuo A."/>
            <person name="Riley R."/>
            <person name="Clum A."/>
            <person name="Nolan M."/>
            <person name="Lipzen A."/>
            <person name="Salamov A."/>
            <person name="Henrissat B."/>
            <person name="Wiebenga A."/>
            <person name="De Vries R.P."/>
            <person name="Grigoriev I.V."/>
            <person name="Mortensen U.H."/>
            <person name="Andersen M.R."/>
            <person name="Baker S.E."/>
        </authorList>
    </citation>
    <scope>NUCLEOTIDE SEQUENCE [LARGE SCALE GENOMIC DNA]</scope>
    <source>
        <strain evidence="8">CBS 115656</strain>
    </source>
</reference>
<dbReference type="OrthoDB" id="1103324at2759"/>
<evidence type="ECO:0000256" key="4">
    <source>
        <dbReference type="ARBA" id="ARBA00023002"/>
    </source>
</evidence>
<accession>A0A318YHV1</accession>
<keyword evidence="6" id="KW-0503">Monooxygenase</keyword>
<sequence>MEVILTKDAEVQKVIAGVSAAKPLPQLRMPTECVAKNKIDVFFPSAYCFPVGSVTTCALLLVVLRATFDSWRLQRKLPPGPPGAPSIGNILQSPKVRAHLKVAKTYEGLYSLHICPATAAVITDRALVKELFDKWSALYSSRPASHVGQSIISRGDHLIAMDNSDNWHLFRKTINQHFSASMCEKTHVHLLEAEHTQMMRDFLLHPEKHTKRKIIAL</sequence>
<dbReference type="Gene3D" id="1.10.630.10">
    <property type="entry name" value="Cytochrome P450"/>
    <property type="match status" value="1"/>
</dbReference>
<dbReference type="AlphaFoldDB" id="A0A318YHV1"/>
<comment type="cofactor">
    <cofactor evidence="1">
        <name>heme</name>
        <dbReference type="ChEBI" id="CHEBI:30413"/>
    </cofactor>
</comment>
<dbReference type="RefSeq" id="XP_025479132.1">
    <property type="nucleotide sequence ID" value="XM_025627362.1"/>
</dbReference>
<proteinExistence type="inferred from homology"/>
<evidence type="ECO:0000313" key="9">
    <source>
        <dbReference type="Proteomes" id="UP000247647"/>
    </source>
</evidence>
<dbReference type="InterPro" id="IPR036396">
    <property type="entry name" value="Cyt_P450_sf"/>
</dbReference>
<dbReference type="InterPro" id="IPR050364">
    <property type="entry name" value="Cytochrome_P450_fung"/>
</dbReference>
<evidence type="ECO:0000256" key="7">
    <source>
        <dbReference type="SAM" id="Phobius"/>
    </source>
</evidence>
<evidence type="ECO:0000256" key="2">
    <source>
        <dbReference type="ARBA" id="ARBA00010617"/>
    </source>
</evidence>
<dbReference type="Proteomes" id="UP000247647">
    <property type="component" value="Unassembled WGS sequence"/>
</dbReference>
<gene>
    <name evidence="8" type="ORF">BO87DRAFT_426401</name>
</gene>
<evidence type="ECO:0000313" key="8">
    <source>
        <dbReference type="EMBL" id="PYH33654.1"/>
    </source>
</evidence>
<keyword evidence="7" id="KW-0472">Membrane</keyword>
<comment type="similarity">
    <text evidence="2">Belongs to the cytochrome P450 family.</text>
</comment>
<dbReference type="SUPFAM" id="SSF48264">
    <property type="entry name" value="Cytochrome P450"/>
    <property type="match status" value="1"/>
</dbReference>
<evidence type="ECO:0000256" key="1">
    <source>
        <dbReference type="ARBA" id="ARBA00001971"/>
    </source>
</evidence>
<keyword evidence="5" id="KW-0408">Iron</keyword>
<dbReference type="PANTHER" id="PTHR46300:SF2">
    <property type="entry name" value="CYTOCHROME P450 MONOOXYGENASE ALNH-RELATED"/>
    <property type="match status" value="1"/>
</dbReference>
<dbReference type="GO" id="GO:0004497">
    <property type="term" value="F:monooxygenase activity"/>
    <property type="evidence" value="ECO:0007669"/>
    <property type="project" value="UniProtKB-KW"/>
</dbReference>
<protein>
    <recommendedName>
        <fullName evidence="10">Cytochrome P450</fullName>
    </recommendedName>
</protein>
<evidence type="ECO:0008006" key="10">
    <source>
        <dbReference type="Google" id="ProtNLM"/>
    </source>
</evidence>
<keyword evidence="7" id="KW-1133">Transmembrane helix</keyword>
<evidence type="ECO:0000256" key="5">
    <source>
        <dbReference type="ARBA" id="ARBA00023004"/>
    </source>
</evidence>
<dbReference type="PANTHER" id="PTHR46300">
    <property type="entry name" value="P450, PUTATIVE (EUROFUNG)-RELATED-RELATED"/>
    <property type="match status" value="1"/>
</dbReference>
<evidence type="ECO:0000256" key="6">
    <source>
        <dbReference type="ARBA" id="ARBA00023033"/>
    </source>
</evidence>
<evidence type="ECO:0000256" key="3">
    <source>
        <dbReference type="ARBA" id="ARBA00022723"/>
    </source>
</evidence>
<dbReference type="GO" id="GO:0020037">
    <property type="term" value="F:heme binding"/>
    <property type="evidence" value="ECO:0007669"/>
    <property type="project" value="InterPro"/>
</dbReference>
<dbReference type="GO" id="GO:0005506">
    <property type="term" value="F:iron ion binding"/>
    <property type="evidence" value="ECO:0007669"/>
    <property type="project" value="InterPro"/>
</dbReference>
<dbReference type="Pfam" id="PF00067">
    <property type="entry name" value="p450"/>
    <property type="match status" value="1"/>
</dbReference>
<keyword evidence="9" id="KW-1185">Reference proteome</keyword>
<dbReference type="GeneID" id="37129818"/>
<keyword evidence="4" id="KW-0560">Oxidoreductase</keyword>
<name>A0A318YHV1_ASPNB</name>
<dbReference type="GO" id="GO:0016705">
    <property type="term" value="F:oxidoreductase activity, acting on paired donors, with incorporation or reduction of molecular oxygen"/>
    <property type="evidence" value="ECO:0007669"/>
    <property type="project" value="InterPro"/>
</dbReference>
<keyword evidence="3" id="KW-0479">Metal-binding</keyword>
<dbReference type="EMBL" id="KZ821462">
    <property type="protein sequence ID" value="PYH33654.1"/>
    <property type="molecule type" value="Genomic_DNA"/>
</dbReference>
<organism evidence="8 9">
    <name type="scientific">Aspergillus neoniger (strain CBS 115656)</name>
    <dbReference type="NCBI Taxonomy" id="1448310"/>
    <lineage>
        <taxon>Eukaryota</taxon>
        <taxon>Fungi</taxon>
        <taxon>Dikarya</taxon>
        <taxon>Ascomycota</taxon>
        <taxon>Pezizomycotina</taxon>
        <taxon>Eurotiomycetes</taxon>
        <taxon>Eurotiomycetidae</taxon>
        <taxon>Eurotiales</taxon>
        <taxon>Aspergillaceae</taxon>
        <taxon>Aspergillus</taxon>
        <taxon>Aspergillus subgen. Circumdati</taxon>
    </lineage>
</organism>
<dbReference type="InterPro" id="IPR001128">
    <property type="entry name" value="Cyt_P450"/>
</dbReference>